<dbReference type="Ensembl" id="ENSPNYT00000004867.1">
    <property type="protein sequence ID" value="ENSPNYP00000004748.1"/>
    <property type="gene ID" value="ENSPNYG00000003693.1"/>
</dbReference>
<evidence type="ECO:0000313" key="2">
    <source>
        <dbReference type="Ensembl" id="ENSPNYP00000004748.1"/>
    </source>
</evidence>
<reference evidence="2" key="1">
    <citation type="submission" date="2023-09" db="UniProtKB">
        <authorList>
            <consortium name="Ensembl"/>
        </authorList>
    </citation>
    <scope>IDENTIFICATION</scope>
</reference>
<keyword evidence="1" id="KW-0732">Signal</keyword>
<feature type="signal peptide" evidence="1">
    <location>
        <begin position="1"/>
        <end position="16"/>
    </location>
</feature>
<name>A0A3B4F479_9CICH</name>
<proteinExistence type="predicted"/>
<protein>
    <submittedName>
        <fullName evidence="2">Uncharacterized protein</fullName>
    </submittedName>
</protein>
<dbReference type="AlphaFoldDB" id="A0A3B4F479"/>
<feature type="chain" id="PRO_5017417319" evidence="1">
    <location>
        <begin position="17"/>
        <end position="55"/>
    </location>
</feature>
<accession>A0A3B4F479</accession>
<sequence>MNYLLTFSLFVHLFETTPHTETPYRCTWSFSGISPAVCLASLTAQTVWKHRKPHR</sequence>
<evidence type="ECO:0000256" key="1">
    <source>
        <dbReference type="SAM" id="SignalP"/>
    </source>
</evidence>
<organism evidence="2">
    <name type="scientific">Pundamilia nyererei</name>
    <dbReference type="NCBI Taxonomy" id="303518"/>
    <lineage>
        <taxon>Eukaryota</taxon>
        <taxon>Metazoa</taxon>
        <taxon>Chordata</taxon>
        <taxon>Craniata</taxon>
        <taxon>Vertebrata</taxon>
        <taxon>Euteleostomi</taxon>
        <taxon>Actinopterygii</taxon>
        <taxon>Neopterygii</taxon>
        <taxon>Teleostei</taxon>
        <taxon>Neoteleostei</taxon>
        <taxon>Acanthomorphata</taxon>
        <taxon>Ovalentaria</taxon>
        <taxon>Cichlomorphae</taxon>
        <taxon>Cichliformes</taxon>
        <taxon>Cichlidae</taxon>
        <taxon>African cichlids</taxon>
        <taxon>Pseudocrenilabrinae</taxon>
        <taxon>Haplochromini</taxon>
        <taxon>Pundamilia</taxon>
    </lineage>
</organism>